<reference evidence="2 3" key="1">
    <citation type="submission" date="2017-06" db="EMBL/GenBank/DDBJ databases">
        <authorList>
            <person name="Kim H.J."/>
            <person name="Triplett B.A."/>
        </authorList>
    </citation>
    <scope>NUCLEOTIDE SEQUENCE [LARGE SCALE GENOMIC DNA]</scope>
    <source>
        <strain evidence="2 3">DSM 22179</strain>
    </source>
</reference>
<sequence>MPATQPQPQPQPQPQRTLQLSVSGQQARLAPAEHGTGWELFIGPAVQSHVDPASPTTVRYEYLARIAHVLDATAPAGIPLRVLHLGAGALTLPRYVQATRPDSTQTVVDLEPALVGFVLDTLPMPPGTDLTSVVADARAAVAELPDGTWDAVVLDVPSDLPETEHLAGPDFHLELLDLLTEDGVLLVNVGDDDGLAWLATQVESLGEAADALGHDGVWLLADSGMLERRALGNAVLAVGAPLADARDRLVAAGPHPAAVLGPEEAALVERIRAR</sequence>
<dbReference type="SUPFAM" id="SSF53335">
    <property type="entry name" value="S-adenosyl-L-methionine-dependent methyltransferases"/>
    <property type="match status" value="1"/>
</dbReference>
<name>A0A212TDV1_9MICO</name>
<organism evidence="2 3">
    <name type="scientific">Kytococcus aerolatus</name>
    <dbReference type="NCBI Taxonomy" id="592308"/>
    <lineage>
        <taxon>Bacteria</taxon>
        <taxon>Bacillati</taxon>
        <taxon>Actinomycetota</taxon>
        <taxon>Actinomycetes</taxon>
        <taxon>Micrococcales</taxon>
        <taxon>Kytococcaceae</taxon>
        <taxon>Kytococcus</taxon>
    </lineage>
</organism>
<dbReference type="Gene3D" id="3.40.50.150">
    <property type="entry name" value="Vaccinia Virus protein VP39"/>
    <property type="match status" value="1"/>
</dbReference>
<dbReference type="InterPro" id="IPR029063">
    <property type="entry name" value="SAM-dependent_MTases_sf"/>
</dbReference>
<protein>
    <recommendedName>
        <fullName evidence="4">Spermidine synthase</fullName>
    </recommendedName>
</protein>
<proteinExistence type="predicted"/>
<dbReference type="GO" id="GO:0006596">
    <property type="term" value="P:polyamine biosynthetic process"/>
    <property type="evidence" value="ECO:0007669"/>
    <property type="project" value="UniProtKB-KW"/>
</dbReference>
<evidence type="ECO:0008006" key="4">
    <source>
        <dbReference type="Google" id="ProtNLM"/>
    </source>
</evidence>
<evidence type="ECO:0000313" key="3">
    <source>
        <dbReference type="Proteomes" id="UP000198122"/>
    </source>
</evidence>
<dbReference type="RefSeq" id="WP_088817968.1">
    <property type="nucleotide sequence ID" value="NZ_FYEZ01000001.1"/>
</dbReference>
<dbReference type="PANTHER" id="PTHR43317">
    <property type="entry name" value="THERMOSPERMINE SYNTHASE ACAULIS5"/>
    <property type="match status" value="1"/>
</dbReference>
<evidence type="ECO:0000313" key="2">
    <source>
        <dbReference type="EMBL" id="SNC64227.1"/>
    </source>
</evidence>
<keyword evidence="3" id="KW-1185">Reference proteome</keyword>
<keyword evidence="1" id="KW-0620">Polyamine biosynthesis</keyword>
<dbReference type="EMBL" id="FYEZ01000001">
    <property type="protein sequence ID" value="SNC64227.1"/>
    <property type="molecule type" value="Genomic_DNA"/>
</dbReference>
<dbReference type="NCBIfam" id="NF037959">
    <property type="entry name" value="MFS_SpdSyn"/>
    <property type="match status" value="1"/>
</dbReference>
<evidence type="ECO:0000256" key="1">
    <source>
        <dbReference type="ARBA" id="ARBA00023115"/>
    </source>
</evidence>
<dbReference type="Proteomes" id="UP000198122">
    <property type="component" value="Unassembled WGS sequence"/>
</dbReference>
<dbReference type="PANTHER" id="PTHR43317:SF1">
    <property type="entry name" value="THERMOSPERMINE SYNTHASE ACAULIS5"/>
    <property type="match status" value="1"/>
</dbReference>
<dbReference type="AlphaFoldDB" id="A0A212TDV1"/>
<accession>A0A212TDV1</accession>
<gene>
    <name evidence="2" type="ORF">SAMN05445756_1069</name>
</gene>